<feature type="chain" id="PRO_5022227710" description="DUF4168 domain-containing protein" evidence="2">
    <location>
        <begin position="25"/>
        <end position="189"/>
    </location>
</feature>
<proteinExistence type="predicted"/>
<dbReference type="AlphaFoldDB" id="A0A521E4P7"/>
<dbReference type="PROSITE" id="PS51257">
    <property type="entry name" value="PROKAR_LIPOPROTEIN"/>
    <property type="match status" value="1"/>
</dbReference>
<reference evidence="4 5" key="1">
    <citation type="submission" date="2017-05" db="EMBL/GenBank/DDBJ databases">
        <authorList>
            <person name="Varghese N."/>
            <person name="Submissions S."/>
        </authorList>
    </citation>
    <scope>NUCLEOTIDE SEQUENCE [LARGE SCALE GENOMIC DNA]</scope>
    <source>
        <strain evidence="4 5">DSM 21194</strain>
    </source>
</reference>
<dbReference type="EMBL" id="FXTH01000013">
    <property type="protein sequence ID" value="SMO78918.1"/>
    <property type="molecule type" value="Genomic_DNA"/>
</dbReference>
<sequence>MTHILKYFSILAVVLALIGCQNDAEDSTSPSPQQQQQSPNPMGQLQQPAPDIEVSDEEAETFVDAAMGAREVQMKARETMIGVIESEGLNIETYQKIAQSNQMGQQAQDSTNISDEQMEKFQNVSDSLQQVQGEIQQEVIAAVEEAGMEIQRFQQISQAAQQDPELRQKIQSKMQNRTQQGMPEAPAGN</sequence>
<dbReference type="InterPro" id="IPR025433">
    <property type="entry name" value="DUF4168"/>
</dbReference>
<evidence type="ECO:0000256" key="2">
    <source>
        <dbReference type="SAM" id="SignalP"/>
    </source>
</evidence>
<keyword evidence="2" id="KW-0732">Signal</keyword>
<feature type="region of interest" description="Disordered" evidence="1">
    <location>
        <begin position="158"/>
        <end position="189"/>
    </location>
</feature>
<accession>A0A521E4P7</accession>
<evidence type="ECO:0000313" key="4">
    <source>
        <dbReference type="EMBL" id="SMO78918.1"/>
    </source>
</evidence>
<organism evidence="4 5">
    <name type="scientific">Fodinibius sediminis</name>
    <dbReference type="NCBI Taxonomy" id="1214077"/>
    <lineage>
        <taxon>Bacteria</taxon>
        <taxon>Pseudomonadati</taxon>
        <taxon>Balneolota</taxon>
        <taxon>Balneolia</taxon>
        <taxon>Balneolales</taxon>
        <taxon>Balneolaceae</taxon>
        <taxon>Fodinibius</taxon>
    </lineage>
</organism>
<gene>
    <name evidence="4" type="ORF">SAMN06265218_11362</name>
</gene>
<keyword evidence="5" id="KW-1185">Reference proteome</keyword>
<evidence type="ECO:0000313" key="5">
    <source>
        <dbReference type="Proteomes" id="UP000317593"/>
    </source>
</evidence>
<feature type="compositionally biased region" description="Low complexity" evidence="1">
    <location>
        <begin position="27"/>
        <end position="47"/>
    </location>
</feature>
<name>A0A521E4P7_9BACT</name>
<evidence type="ECO:0000256" key="1">
    <source>
        <dbReference type="SAM" id="MobiDB-lite"/>
    </source>
</evidence>
<dbReference type="Proteomes" id="UP000317593">
    <property type="component" value="Unassembled WGS sequence"/>
</dbReference>
<evidence type="ECO:0000259" key="3">
    <source>
        <dbReference type="Pfam" id="PF13767"/>
    </source>
</evidence>
<feature type="signal peptide" evidence="2">
    <location>
        <begin position="1"/>
        <end position="24"/>
    </location>
</feature>
<feature type="domain" description="DUF4168" evidence="3">
    <location>
        <begin position="101"/>
        <end position="170"/>
    </location>
</feature>
<protein>
    <recommendedName>
        <fullName evidence="3">DUF4168 domain-containing protein</fullName>
    </recommendedName>
</protein>
<dbReference type="Pfam" id="PF13767">
    <property type="entry name" value="DUF4168"/>
    <property type="match status" value="1"/>
</dbReference>
<feature type="compositionally biased region" description="Polar residues" evidence="1">
    <location>
        <begin position="169"/>
        <end position="181"/>
    </location>
</feature>
<feature type="region of interest" description="Disordered" evidence="1">
    <location>
        <begin position="23"/>
        <end position="51"/>
    </location>
</feature>